<evidence type="ECO:0000256" key="1">
    <source>
        <dbReference type="ARBA" id="ARBA00022723"/>
    </source>
</evidence>
<dbReference type="InterPro" id="IPR032466">
    <property type="entry name" value="Metal_Hydrolase"/>
</dbReference>
<evidence type="ECO:0000256" key="3">
    <source>
        <dbReference type="PIRSR" id="PIRSR601559-52"/>
    </source>
</evidence>
<dbReference type="STRING" id="2074.BG845_00580"/>
<dbReference type="PROSITE" id="PS51347">
    <property type="entry name" value="PHOSPHOTRIESTERASE_2"/>
    <property type="match status" value="1"/>
</dbReference>
<comment type="cofactor">
    <cofactor evidence="3">
        <name>a divalent metal cation</name>
        <dbReference type="ChEBI" id="CHEBI:60240"/>
    </cofactor>
    <text evidence="3">Binds 2 divalent metal cations per subunit.</text>
</comment>
<name>A0A1Y2N866_PSEAH</name>
<keyword evidence="2" id="KW-0378">Hydrolase</keyword>
<keyword evidence="1 3" id="KW-0479">Metal-binding</keyword>
<comment type="caution">
    <text evidence="4">Lacks conserved residue(s) required for the propagation of feature annotation.</text>
</comment>
<feature type="binding site" evidence="3">
    <location>
        <position position="172"/>
    </location>
    <ligand>
        <name>a divalent metal cation</name>
        <dbReference type="ChEBI" id="CHEBI:60240"/>
        <label>2</label>
    </ligand>
</feature>
<evidence type="ECO:0000313" key="6">
    <source>
        <dbReference type="Proteomes" id="UP000194360"/>
    </source>
</evidence>
<dbReference type="EMBL" id="MIGB01000002">
    <property type="protein sequence ID" value="OSY43634.1"/>
    <property type="molecule type" value="Genomic_DNA"/>
</dbReference>
<feature type="binding site" evidence="3">
    <location>
        <position position="36"/>
    </location>
    <ligand>
        <name>a divalent metal cation</name>
        <dbReference type="ChEBI" id="CHEBI:60240"/>
        <label>1</label>
    </ligand>
</feature>
<dbReference type="InterPro" id="IPR001559">
    <property type="entry name" value="Phosphotriesterase"/>
</dbReference>
<proteinExistence type="inferred from homology"/>
<evidence type="ECO:0000256" key="4">
    <source>
        <dbReference type="PROSITE-ProRule" id="PRU00679"/>
    </source>
</evidence>
<comment type="similarity">
    <text evidence="4">Belongs to the metallo-dependent hydrolases superfamily. Phosphotriesterase family.</text>
</comment>
<reference evidence="5 6" key="1">
    <citation type="submission" date="2016-09" db="EMBL/GenBank/DDBJ databases">
        <title>Pseudonocardia autotrophica DSM535, a candidate organism with high potential of specific P450 cytochromes.</title>
        <authorList>
            <person name="Grumaz C."/>
            <person name="Vainshtein Y."/>
            <person name="Kirstahler P."/>
            <person name="Sohn K."/>
        </authorList>
    </citation>
    <scope>NUCLEOTIDE SEQUENCE [LARGE SCALE GENOMIC DNA]</scope>
    <source>
        <strain evidence="5 6">DSM 535</strain>
    </source>
</reference>
<dbReference type="GO" id="GO:0008270">
    <property type="term" value="F:zinc ion binding"/>
    <property type="evidence" value="ECO:0007669"/>
    <property type="project" value="InterPro"/>
</dbReference>
<feature type="binding site" evidence="3">
    <location>
        <position position="172"/>
    </location>
    <ligand>
        <name>a divalent metal cation</name>
        <dbReference type="ChEBI" id="CHEBI:60240"/>
        <label>1</label>
    </ligand>
</feature>
<dbReference type="SUPFAM" id="SSF51556">
    <property type="entry name" value="Metallo-dependent hydrolases"/>
    <property type="match status" value="1"/>
</dbReference>
<protein>
    <recommendedName>
        <fullName evidence="7">Aryldialkylphosphatase</fullName>
    </recommendedName>
</protein>
<keyword evidence="6" id="KW-1185">Reference proteome</keyword>
<feature type="binding site" evidence="3">
    <location>
        <position position="233"/>
    </location>
    <ligand>
        <name>a divalent metal cation</name>
        <dbReference type="ChEBI" id="CHEBI:60240"/>
        <label>2</label>
    </ligand>
</feature>
<feature type="binding site" evidence="3">
    <location>
        <position position="34"/>
    </location>
    <ligand>
        <name>a divalent metal cation</name>
        <dbReference type="ChEBI" id="CHEBI:60240"/>
        <label>1</label>
    </ligand>
</feature>
<feature type="binding site" evidence="3">
    <location>
        <position position="300"/>
    </location>
    <ligand>
        <name>a divalent metal cation</name>
        <dbReference type="ChEBI" id="CHEBI:60240"/>
        <label>1</label>
    </ligand>
</feature>
<dbReference type="RefSeq" id="WP_085910900.1">
    <property type="nucleotide sequence ID" value="NZ_AP018920.1"/>
</dbReference>
<dbReference type="Proteomes" id="UP000194360">
    <property type="component" value="Unassembled WGS sequence"/>
</dbReference>
<dbReference type="OrthoDB" id="9795018at2"/>
<dbReference type="Gene3D" id="3.20.20.140">
    <property type="entry name" value="Metal-dependent hydrolases"/>
    <property type="match status" value="1"/>
</dbReference>
<gene>
    <name evidence="5" type="ORF">BG845_00580</name>
</gene>
<evidence type="ECO:0000313" key="5">
    <source>
        <dbReference type="EMBL" id="OSY43634.1"/>
    </source>
</evidence>
<sequence length="358" mass="38794">MSADSVTSADSAEGFFRTVQGDVPVGEIGHVQPHEHLFIDLGNTAVQQGTVLASDEEIHLGNYYETRRHHSAYSVVMDSVEVAVQEVREYREFGGDAIVDPTSIGLSRNPEGLEHVSRQTGVHIVMGCGYYYRDYQPPGVGEKSAREIAAEIVHDIGVGVGERRIRAGVIGEIGLSSPLDPQEAIVLEGAVYAQRETGAALMIHPGRDGAAPAEALDVVTSLGGDLGRVVMSHIDRTLFEVDAMADLASSGCYLAFDLFGQESSYYPYGPIDMPNDATRVDYLIELIRRGYGRQLLVAQDICKKAFLRTYGGEGYGHVLRNVIPLMRRKGMTDEQVEMITRENPKRAIALAPGAAGTG</sequence>
<dbReference type="GO" id="GO:0016787">
    <property type="term" value="F:hydrolase activity"/>
    <property type="evidence" value="ECO:0007669"/>
    <property type="project" value="UniProtKB-KW"/>
</dbReference>
<evidence type="ECO:0000256" key="2">
    <source>
        <dbReference type="ARBA" id="ARBA00022801"/>
    </source>
</evidence>
<dbReference type="PANTHER" id="PTHR10819">
    <property type="entry name" value="PHOSPHOTRIESTERASE-RELATED"/>
    <property type="match status" value="1"/>
</dbReference>
<evidence type="ECO:0008006" key="7">
    <source>
        <dbReference type="Google" id="ProtNLM"/>
    </source>
</evidence>
<dbReference type="PANTHER" id="PTHR10819:SF3">
    <property type="entry name" value="PHOSPHOTRIESTERASE-RELATED PROTEIN"/>
    <property type="match status" value="1"/>
</dbReference>
<dbReference type="PIRSF" id="PIRSF016839">
    <property type="entry name" value="PhP"/>
    <property type="match status" value="1"/>
</dbReference>
<dbReference type="AlphaFoldDB" id="A0A1Y2N866"/>
<comment type="caution">
    <text evidence="5">The sequence shown here is derived from an EMBL/GenBank/DDBJ whole genome shotgun (WGS) entry which is preliminary data.</text>
</comment>
<feature type="binding site" evidence="3">
    <location>
        <position position="204"/>
    </location>
    <ligand>
        <name>a divalent metal cation</name>
        <dbReference type="ChEBI" id="CHEBI:60240"/>
        <label>2</label>
    </ligand>
</feature>
<organism evidence="5 6">
    <name type="scientific">Pseudonocardia autotrophica</name>
    <name type="common">Amycolata autotrophica</name>
    <name type="synonym">Nocardia autotrophica</name>
    <dbReference type="NCBI Taxonomy" id="2074"/>
    <lineage>
        <taxon>Bacteria</taxon>
        <taxon>Bacillati</taxon>
        <taxon>Actinomycetota</taxon>
        <taxon>Actinomycetes</taxon>
        <taxon>Pseudonocardiales</taxon>
        <taxon>Pseudonocardiaceae</taxon>
        <taxon>Pseudonocardia</taxon>
    </lineage>
</organism>
<accession>A0A1Y2N866</accession>
<dbReference type="Pfam" id="PF02126">
    <property type="entry name" value="PTE"/>
    <property type="match status" value="1"/>
</dbReference>